<dbReference type="Pfam" id="PF09936">
    <property type="entry name" value="Methyltrn_RNA_4"/>
    <property type="match status" value="1"/>
</dbReference>
<evidence type="ECO:0000313" key="2">
    <source>
        <dbReference type="EMBL" id="NDY41447.1"/>
    </source>
</evidence>
<name>A0A6N9TPS9_DISTH</name>
<dbReference type="GO" id="GO:0008168">
    <property type="term" value="F:methyltransferase activity"/>
    <property type="evidence" value="ECO:0007669"/>
    <property type="project" value="UniProtKB-KW"/>
</dbReference>
<keyword evidence="2" id="KW-0808">Transferase</keyword>
<evidence type="ECO:0000313" key="3">
    <source>
        <dbReference type="Proteomes" id="UP000469346"/>
    </source>
</evidence>
<sequence>MSGPARRVDLALLHAPVLNRRGEEIVSAVTNLDLHDIARACATYGVGRYFVVTPSAGQRALVRELVGHWTRAAGGRHNPDRRRALALVRTLPDLAAAVAEVTAEAGVAPRLLATSARRLPGALSWEEARRLAAGPGRPLLLLFGTASGLAPAVIEAADGVLAPVTGAGAYNHLSVRCAAAVVLDRLLGERGGASAQPGPG</sequence>
<keyword evidence="3" id="KW-1185">Reference proteome</keyword>
<dbReference type="RefSeq" id="WP_163297607.1">
    <property type="nucleotide sequence ID" value="NZ_JAAGRR010000005.1"/>
</dbReference>
<dbReference type="InterPro" id="IPR019230">
    <property type="entry name" value="RNA_MeTrfase_C_dom"/>
</dbReference>
<gene>
    <name evidence="2" type="ORF">G3N55_01085</name>
</gene>
<evidence type="ECO:0000259" key="1">
    <source>
        <dbReference type="Pfam" id="PF09936"/>
    </source>
</evidence>
<dbReference type="Proteomes" id="UP000469346">
    <property type="component" value="Unassembled WGS sequence"/>
</dbReference>
<dbReference type="CDD" id="cd18085">
    <property type="entry name" value="TM1570-like"/>
    <property type="match status" value="1"/>
</dbReference>
<organism evidence="2 3">
    <name type="scientific">Dissulfurirhabdus thermomarina</name>
    <dbReference type="NCBI Taxonomy" id="1765737"/>
    <lineage>
        <taxon>Bacteria</taxon>
        <taxon>Deltaproteobacteria</taxon>
        <taxon>Dissulfurirhabdaceae</taxon>
        <taxon>Dissulfurirhabdus</taxon>
    </lineage>
</organism>
<dbReference type="EMBL" id="JAAGRR010000005">
    <property type="protein sequence ID" value="NDY41447.1"/>
    <property type="molecule type" value="Genomic_DNA"/>
</dbReference>
<accession>A0A6N9TPS9</accession>
<reference evidence="2 3" key="1">
    <citation type="submission" date="2020-02" db="EMBL/GenBank/DDBJ databases">
        <title>Comparative genomics of sulfur disproportionating microorganisms.</title>
        <authorList>
            <person name="Ward L.M."/>
            <person name="Bertran E."/>
            <person name="Johnston D.T."/>
        </authorList>
    </citation>
    <scope>NUCLEOTIDE SEQUENCE [LARGE SCALE GENOMIC DNA]</scope>
    <source>
        <strain evidence="2 3">DSM 100025</strain>
    </source>
</reference>
<dbReference type="Gene3D" id="3.40.1280.10">
    <property type="match status" value="1"/>
</dbReference>
<protein>
    <submittedName>
        <fullName evidence="2">RNA methyltransferase</fullName>
    </submittedName>
</protein>
<dbReference type="AlphaFoldDB" id="A0A6N9TPS9"/>
<proteinExistence type="predicted"/>
<keyword evidence="2" id="KW-0489">Methyltransferase</keyword>
<feature type="domain" description="tRNA (guanine-N(1)-)-methyltransferase C-terminal" evidence="1">
    <location>
        <begin position="8"/>
        <end position="188"/>
    </location>
</feature>
<comment type="caution">
    <text evidence="2">The sequence shown here is derived from an EMBL/GenBank/DDBJ whole genome shotgun (WGS) entry which is preliminary data.</text>
</comment>
<dbReference type="GO" id="GO:0032259">
    <property type="term" value="P:methylation"/>
    <property type="evidence" value="ECO:0007669"/>
    <property type="project" value="UniProtKB-KW"/>
</dbReference>
<dbReference type="InterPro" id="IPR029026">
    <property type="entry name" value="tRNA_m1G_MTases_N"/>
</dbReference>